<dbReference type="InParanoid" id="A0A6P7G933"/>
<dbReference type="InterPro" id="IPR006170">
    <property type="entry name" value="PBP/GOBP"/>
</dbReference>
<organism evidence="3">
    <name type="scientific">Diabrotica virgifera virgifera</name>
    <name type="common">western corn rootworm</name>
    <dbReference type="NCBI Taxonomy" id="50390"/>
    <lineage>
        <taxon>Eukaryota</taxon>
        <taxon>Metazoa</taxon>
        <taxon>Ecdysozoa</taxon>
        <taxon>Arthropoda</taxon>
        <taxon>Hexapoda</taxon>
        <taxon>Insecta</taxon>
        <taxon>Pterygota</taxon>
        <taxon>Neoptera</taxon>
        <taxon>Endopterygota</taxon>
        <taxon>Coleoptera</taxon>
        <taxon>Polyphaga</taxon>
        <taxon>Cucujiformia</taxon>
        <taxon>Chrysomeloidea</taxon>
        <taxon>Chrysomelidae</taxon>
        <taxon>Galerucinae</taxon>
        <taxon>Diabroticina</taxon>
        <taxon>Diabroticites</taxon>
        <taxon>Diabrotica</taxon>
    </lineage>
</organism>
<reference evidence="3" key="1">
    <citation type="submission" date="2025-04" db="UniProtKB">
        <authorList>
            <consortium name="RefSeq"/>
        </authorList>
    </citation>
    <scope>IDENTIFICATION</scope>
    <source>
        <tissue evidence="3">Whole insect</tissue>
    </source>
</reference>
<reference evidence="1" key="2">
    <citation type="submission" date="2025-05" db="UniProtKB">
        <authorList>
            <consortium name="EnsemblMetazoa"/>
        </authorList>
    </citation>
    <scope>IDENTIFICATION</scope>
</reference>
<name>A0A6P7G933_DIAVI</name>
<dbReference type="InterPro" id="IPR036728">
    <property type="entry name" value="PBP_GOBP_sf"/>
</dbReference>
<dbReference type="RefSeq" id="XP_028140995.1">
    <property type="nucleotide sequence ID" value="XM_028285194.1"/>
</dbReference>
<dbReference type="OrthoDB" id="6757181at2759"/>
<dbReference type="Pfam" id="PF01395">
    <property type="entry name" value="PBP_GOBP"/>
    <property type="match status" value="1"/>
</dbReference>
<sequence>MKSFNELICILYFWGSNLSQHDRQFLRQVHESCQHDPKTYCDEHKLRNLQHNINDRQVGIHMKCMAVKAGLMKHHGDLDITIIKIKISSVIHDQGKVNKYVHKCAHKAEYPEKTANMLWLCFIQNGIDYYHRL</sequence>
<dbReference type="KEGG" id="dvv:114335039"/>
<dbReference type="GO" id="GO:0005549">
    <property type="term" value="F:odorant binding"/>
    <property type="evidence" value="ECO:0007669"/>
    <property type="project" value="InterPro"/>
</dbReference>
<dbReference type="Gene3D" id="1.10.238.20">
    <property type="entry name" value="Pheromone/general odorant binding protein domain"/>
    <property type="match status" value="1"/>
</dbReference>
<gene>
    <name evidence="3" type="primary">LOC114335039</name>
</gene>
<accession>A0A6P7G933</accession>
<protein>
    <submittedName>
        <fullName evidence="3">Uncharacterized protein LOC114335039</fullName>
    </submittedName>
</protein>
<dbReference type="GeneID" id="114335039"/>
<evidence type="ECO:0000313" key="2">
    <source>
        <dbReference type="Proteomes" id="UP001652700"/>
    </source>
</evidence>
<keyword evidence="2" id="KW-1185">Reference proteome</keyword>
<dbReference type="AlphaFoldDB" id="A0A6P7G933"/>
<dbReference type="Proteomes" id="UP001652700">
    <property type="component" value="Unplaced"/>
</dbReference>
<dbReference type="EnsemblMetazoa" id="XM_028285194.2">
    <property type="protein sequence ID" value="XP_028140995.1"/>
    <property type="gene ID" value="LOC114335039"/>
</dbReference>
<dbReference type="SUPFAM" id="SSF47565">
    <property type="entry name" value="Insect pheromone/odorant-binding proteins"/>
    <property type="match status" value="1"/>
</dbReference>
<proteinExistence type="predicted"/>
<evidence type="ECO:0000313" key="3">
    <source>
        <dbReference type="RefSeq" id="XP_028140995.1"/>
    </source>
</evidence>
<evidence type="ECO:0000313" key="1">
    <source>
        <dbReference type="EnsemblMetazoa" id="XP_028140995.1"/>
    </source>
</evidence>